<sequence>MTQVSAIGADFTARHSAYARTKGLAEQTLLSQLGKQLIILRPSIVFGPGDQFFTRFRDMARFSPVLPLIGSGMTRFQPVHVEDLALAIARCTIPAERHKYVSIESNTEPSMDREHEQIYEIGGRDMLTFRELMERMLTVTRMRRVLLPVPLSIASFQAQMAETVHRIFPGIPPLLTRDQIALLERDNIVHPGYRGLHELDIAQPRGVDAQSLAYLCERN</sequence>
<proteinExistence type="predicted"/>
<dbReference type="InterPro" id="IPR036291">
    <property type="entry name" value="NAD(P)-bd_dom_sf"/>
</dbReference>
<dbReference type="SUPFAM" id="SSF51735">
    <property type="entry name" value="NAD(P)-binding Rossmann-fold domains"/>
    <property type="match status" value="1"/>
</dbReference>
<dbReference type="Gene3D" id="3.40.50.720">
    <property type="entry name" value="NAD(P)-binding Rossmann-like Domain"/>
    <property type="match status" value="1"/>
</dbReference>
<comment type="caution">
    <text evidence="2">The sequence shown here is derived from an EMBL/GenBank/DDBJ whole genome shotgun (WGS) entry which is preliminary data.</text>
</comment>
<feature type="domain" description="3-beta hydroxysteroid dehydrogenase/isomerase" evidence="1">
    <location>
        <begin position="15"/>
        <end position="88"/>
    </location>
</feature>
<dbReference type="OrthoDB" id="275457at2759"/>
<organism evidence="2 3">
    <name type="scientific">Cyanidiococcus yangmingshanensis</name>
    <dbReference type="NCBI Taxonomy" id="2690220"/>
    <lineage>
        <taxon>Eukaryota</taxon>
        <taxon>Rhodophyta</taxon>
        <taxon>Bangiophyceae</taxon>
        <taxon>Cyanidiales</taxon>
        <taxon>Cyanidiaceae</taxon>
        <taxon>Cyanidiococcus</taxon>
    </lineage>
</organism>
<dbReference type="EMBL" id="VWRR01000012">
    <property type="protein sequence ID" value="KAF6001932.1"/>
    <property type="molecule type" value="Genomic_DNA"/>
</dbReference>
<dbReference type="GO" id="GO:0016616">
    <property type="term" value="F:oxidoreductase activity, acting on the CH-OH group of donors, NAD or NADP as acceptor"/>
    <property type="evidence" value="ECO:0007669"/>
    <property type="project" value="InterPro"/>
</dbReference>
<reference evidence="2 3" key="1">
    <citation type="journal article" date="2020" name="J. Phycol.">
        <title>Comparative genome analysis reveals Cyanidiococcus gen. nov., a new extremophilic red algal genus sister to Cyanidioschyzon (Cyanidioschyzonaceae, Rhodophyta).</title>
        <authorList>
            <person name="Liu S.-L."/>
            <person name="Chiang Y.-R."/>
            <person name="Yoon H.S."/>
            <person name="Fu H.-Y."/>
        </authorList>
    </citation>
    <scope>NUCLEOTIDE SEQUENCE [LARGE SCALE GENOMIC DNA]</scope>
    <source>
        <strain evidence="2 3">THAL066</strain>
    </source>
</reference>
<dbReference type="InterPro" id="IPR002225">
    <property type="entry name" value="3Beta_OHSteriod_DH/Estase"/>
</dbReference>
<name>A0A7J7IFP7_9RHOD</name>
<dbReference type="GO" id="GO:0044877">
    <property type="term" value="F:protein-containing complex binding"/>
    <property type="evidence" value="ECO:0007669"/>
    <property type="project" value="TreeGrafter"/>
</dbReference>
<gene>
    <name evidence="2" type="ORF">F1559_001698</name>
</gene>
<evidence type="ECO:0000259" key="1">
    <source>
        <dbReference type="Pfam" id="PF01073"/>
    </source>
</evidence>
<evidence type="ECO:0000313" key="2">
    <source>
        <dbReference type="EMBL" id="KAF6001932.1"/>
    </source>
</evidence>
<keyword evidence="3" id="KW-1185">Reference proteome</keyword>
<dbReference type="PANTHER" id="PTHR12126:SF11">
    <property type="entry name" value="NADH DEHYDROGENASE [UBIQUINONE] 1 ALPHA SUBCOMPLEX SUBUNIT 9, MITOCHONDRIAL"/>
    <property type="match status" value="1"/>
</dbReference>
<dbReference type="PANTHER" id="PTHR12126">
    <property type="entry name" value="NADH-UBIQUINONE OXIDOREDUCTASE 39 KDA SUBUNIT-RELATED"/>
    <property type="match status" value="1"/>
</dbReference>
<dbReference type="Proteomes" id="UP000530660">
    <property type="component" value="Unassembled WGS sequence"/>
</dbReference>
<dbReference type="AlphaFoldDB" id="A0A7J7IFP7"/>
<accession>A0A7J7IFP7</accession>
<dbReference type="Pfam" id="PF01073">
    <property type="entry name" value="3Beta_HSD"/>
    <property type="match status" value="1"/>
</dbReference>
<dbReference type="GO" id="GO:0006694">
    <property type="term" value="P:steroid biosynthetic process"/>
    <property type="evidence" value="ECO:0007669"/>
    <property type="project" value="InterPro"/>
</dbReference>
<evidence type="ECO:0000313" key="3">
    <source>
        <dbReference type="Proteomes" id="UP000530660"/>
    </source>
</evidence>
<protein>
    <recommendedName>
        <fullName evidence="1">3-beta hydroxysteroid dehydrogenase/isomerase domain-containing protein</fullName>
    </recommendedName>
</protein>
<dbReference type="InterPro" id="IPR051207">
    <property type="entry name" value="ComplexI_NDUFA9_subunit"/>
</dbReference>